<dbReference type="InterPro" id="IPR006684">
    <property type="entry name" value="YbgC/YbaW"/>
</dbReference>
<dbReference type="Gene3D" id="3.10.129.10">
    <property type="entry name" value="Hotdog Thioesterase"/>
    <property type="match status" value="1"/>
</dbReference>
<evidence type="ECO:0000313" key="4">
    <source>
        <dbReference type="Proteomes" id="UP001148125"/>
    </source>
</evidence>
<dbReference type="EMBL" id="JAOTPO010000006">
    <property type="protein sequence ID" value="MDE5413879.1"/>
    <property type="molecule type" value="Genomic_DNA"/>
</dbReference>
<reference evidence="3" key="1">
    <citation type="submission" date="2024-05" db="EMBL/GenBank/DDBJ databases">
        <title>Alkalihalobacillus sp. strain MEB203 novel alkaliphilic bacterium from Lonar Lake, India.</title>
        <authorList>
            <person name="Joshi A."/>
            <person name="Thite S."/>
            <person name="Mengade P."/>
        </authorList>
    </citation>
    <scope>NUCLEOTIDE SEQUENCE</scope>
    <source>
        <strain evidence="3">MEB 203</strain>
    </source>
</reference>
<evidence type="ECO:0000256" key="1">
    <source>
        <dbReference type="ARBA" id="ARBA00005953"/>
    </source>
</evidence>
<name>A0ABT5VI14_9BACI</name>
<organism evidence="3 4">
    <name type="scientific">Alkalihalobacterium chitinilyticum</name>
    <dbReference type="NCBI Taxonomy" id="2980103"/>
    <lineage>
        <taxon>Bacteria</taxon>
        <taxon>Bacillati</taxon>
        <taxon>Bacillota</taxon>
        <taxon>Bacilli</taxon>
        <taxon>Bacillales</taxon>
        <taxon>Bacillaceae</taxon>
        <taxon>Alkalihalobacterium</taxon>
    </lineage>
</organism>
<dbReference type="RefSeq" id="WP_275118493.1">
    <property type="nucleotide sequence ID" value="NZ_JAOTPO010000006.1"/>
</dbReference>
<accession>A0ABT5VI14</accession>
<dbReference type="SUPFAM" id="SSF54637">
    <property type="entry name" value="Thioesterase/thiol ester dehydrase-isomerase"/>
    <property type="match status" value="1"/>
</dbReference>
<keyword evidence="4" id="KW-1185">Reference proteome</keyword>
<protein>
    <submittedName>
        <fullName evidence="3">Acyl-CoA thioesterase</fullName>
    </submittedName>
</protein>
<sequence>MKHEIQVKVRACETDGLGHVSNISYFIYLEEARVEFFKLFTSEMDMKSWNFILAHTGCDFVNQAYFDEILTVATSVEHVGNSSFEVSHHIYNRHQQLIAKGKAIVVYFDFEDQKSKPIPEPIKEKLNQFSISTPS</sequence>
<comment type="similarity">
    <text evidence="1">Belongs to the 4-hydroxybenzoyl-CoA thioesterase family.</text>
</comment>
<comment type="caution">
    <text evidence="3">The sequence shown here is derived from an EMBL/GenBank/DDBJ whole genome shotgun (WGS) entry which is preliminary data.</text>
</comment>
<dbReference type="PANTHER" id="PTHR31793">
    <property type="entry name" value="4-HYDROXYBENZOYL-COA THIOESTERASE FAMILY MEMBER"/>
    <property type="match status" value="1"/>
</dbReference>
<proteinExistence type="inferred from homology"/>
<keyword evidence="2" id="KW-0378">Hydrolase</keyword>
<dbReference type="PANTHER" id="PTHR31793:SF27">
    <property type="entry name" value="NOVEL THIOESTERASE SUPERFAMILY DOMAIN AND SAPOSIN A-TYPE DOMAIN CONTAINING PROTEIN (0610012H03RIK)"/>
    <property type="match status" value="1"/>
</dbReference>
<dbReference type="CDD" id="cd00586">
    <property type="entry name" value="4HBT"/>
    <property type="match status" value="1"/>
</dbReference>
<evidence type="ECO:0000313" key="3">
    <source>
        <dbReference type="EMBL" id="MDE5413879.1"/>
    </source>
</evidence>
<gene>
    <name evidence="3" type="ORF">N7Z68_10820</name>
</gene>
<dbReference type="Proteomes" id="UP001148125">
    <property type="component" value="Unassembled WGS sequence"/>
</dbReference>
<dbReference type="Pfam" id="PF13279">
    <property type="entry name" value="4HBT_2"/>
    <property type="match status" value="1"/>
</dbReference>
<dbReference type="InterPro" id="IPR050563">
    <property type="entry name" value="4-hydroxybenzoyl-CoA_TE"/>
</dbReference>
<dbReference type="InterPro" id="IPR029069">
    <property type="entry name" value="HotDog_dom_sf"/>
</dbReference>
<evidence type="ECO:0000256" key="2">
    <source>
        <dbReference type="ARBA" id="ARBA00022801"/>
    </source>
</evidence>
<dbReference type="PIRSF" id="PIRSF003230">
    <property type="entry name" value="YbgC"/>
    <property type="match status" value="1"/>
</dbReference>